<gene>
    <name evidence="8" type="ORF">RM479_16200</name>
</gene>
<dbReference type="InterPro" id="IPR036390">
    <property type="entry name" value="WH_DNA-bd_sf"/>
</dbReference>
<dbReference type="InterPro" id="IPR015421">
    <property type="entry name" value="PyrdxlP-dep_Trfase_major"/>
</dbReference>
<feature type="domain" description="HTH gntR-type" evidence="7">
    <location>
        <begin position="39"/>
        <end position="107"/>
    </location>
</feature>
<evidence type="ECO:0000256" key="6">
    <source>
        <dbReference type="SAM" id="MobiDB-lite"/>
    </source>
</evidence>
<dbReference type="GO" id="GO:0008483">
    <property type="term" value="F:transaminase activity"/>
    <property type="evidence" value="ECO:0007669"/>
    <property type="project" value="UniProtKB-KW"/>
</dbReference>
<dbReference type="CDD" id="cd00609">
    <property type="entry name" value="AAT_like"/>
    <property type="match status" value="1"/>
</dbReference>
<sequence length="493" mass="53164">MARQGGGVRTSERSTAGGGSRRINGRLLARLIGEAPVERPYYLAIGRAVSGLVLDGRVPTNTRLPAERDLATALGVSRNTVTAAYAWLRDNRFLDSRQGAGSWTVLPDAGAGESSPSPFLSGAEQIDLGVAGPPAVEGLRDAGFRAAEQLAAHVGGLGYHPYGLPELRHAIARRYVERGLPTTPEQIFVTNGAQQGVALVLDLLVQTGDEVLVESPTYPHAVDAVRRTGARVRTVGVTPQGWDMEYLVDAFRQWKPALAYLIPDFQNPTGALMDDDERRVLVREARRAGTHLVIDESVAELAIDSGDLPTPVAAHDTDGRVISIGSVGKLLWGGLRVGWVRTTPPMVARLMAVRQRFDLAGSVLDQLTTTHLLADVMRIRAERSRWLRRNRDALLTALRDRLPDWRPNVPGGGLVLWAALPHPVASALSAAAVRHGVHPAAGPVFGTDGTLERYLRLSYTRPPDVLADAVDRLSAAYAETLAHPAQPHGRLYV</sequence>
<dbReference type="RefSeq" id="WP_311512554.1">
    <property type="nucleotide sequence ID" value="NZ_JAVREP010000010.1"/>
</dbReference>
<evidence type="ECO:0000313" key="9">
    <source>
        <dbReference type="Proteomes" id="UP001183390"/>
    </source>
</evidence>
<evidence type="ECO:0000259" key="7">
    <source>
        <dbReference type="PROSITE" id="PS50949"/>
    </source>
</evidence>
<dbReference type="InterPro" id="IPR000524">
    <property type="entry name" value="Tscrpt_reg_HTH_GntR"/>
</dbReference>
<keyword evidence="2" id="KW-0663">Pyridoxal phosphate</keyword>
<reference evidence="9" key="1">
    <citation type="submission" date="2023-07" db="EMBL/GenBank/DDBJ databases">
        <title>30 novel species of actinomycetes from the DSMZ collection.</title>
        <authorList>
            <person name="Nouioui I."/>
        </authorList>
    </citation>
    <scope>NUCLEOTIDE SEQUENCE [LARGE SCALE GENOMIC DNA]</scope>
    <source>
        <strain evidence="9">DSM 44743</strain>
    </source>
</reference>
<dbReference type="PROSITE" id="PS50949">
    <property type="entry name" value="HTH_GNTR"/>
    <property type="match status" value="1"/>
</dbReference>
<comment type="caution">
    <text evidence="8">The sequence shown here is derived from an EMBL/GenBank/DDBJ whole genome shotgun (WGS) entry which is preliminary data.</text>
</comment>
<evidence type="ECO:0000256" key="3">
    <source>
        <dbReference type="ARBA" id="ARBA00023015"/>
    </source>
</evidence>
<name>A0ABU2MBK0_9ACTN</name>
<dbReference type="PANTHER" id="PTHR46577:SF1">
    <property type="entry name" value="HTH-TYPE TRANSCRIPTIONAL REGULATORY PROTEIN GABR"/>
    <property type="match status" value="1"/>
</dbReference>
<dbReference type="Proteomes" id="UP001183390">
    <property type="component" value="Unassembled WGS sequence"/>
</dbReference>
<dbReference type="InterPro" id="IPR036388">
    <property type="entry name" value="WH-like_DNA-bd_sf"/>
</dbReference>
<dbReference type="Gene3D" id="3.90.1150.10">
    <property type="entry name" value="Aspartate Aminotransferase, domain 1"/>
    <property type="match status" value="1"/>
</dbReference>
<dbReference type="Pfam" id="PF00155">
    <property type="entry name" value="Aminotran_1_2"/>
    <property type="match status" value="1"/>
</dbReference>
<keyword evidence="4" id="KW-0238">DNA-binding</keyword>
<dbReference type="InterPro" id="IPR015422">
    <property type="entry name" value="PyrdxlP-dep_Trfase_small"/>
</dbReference>
<dbReference type="SUPFAM" id="SSF53383">
    <property type="entry name" value="PLP-dependent transferases"/>
    <property type="match status" value="1"/>
</dbReference>
<evidence type="ECO:0000256" key="1">
    <source>
        <dbReference type="ARBA" id="ARBA00005384"/>
    </source>
</evidence>
<feature type="region of interest" description="Disordered" evidence="6">
    <location>
        <begin position="1"/>
        <end position="21"/>
    </location>
</feature>
<dbReference type="SUPFAM" id="SSF46785">
    <property type="entry name" value="Winged helix' DNA-binding domain"/>
    <property type="match status" value="1"/>
</dbReference>
<dbReference type="SMART" id="SM00345">
    <property type="entry name" value="HTH_GNTR"/>
    <property type="match status" value="1"/>
</dbReference>
<evidence type="ECO:0000256" key="2">
    <source>
        <dbReference type="ARBA" id="ARBA00022898"/>
    </source>
</evidence>
<dbReference type="PANTHER" id="PTHR46577">
    <property type="entry name" value="HTH-TYPE TRANSCRIPTIONAL REGULATORY PROTEIN GABR"/>
    <property type="match status" value="1"/>
</dbReference>
<evidence type="ECO:0000256" key="5">
    <source>
        <dbReference type="ARBA" id="ARBA00023163"/>
    </source>
</evidence>
<keyword evidence="5" id="KW-0804">Transcription</keyword>
<organism evidence="8 9">
    <name type="scientific">Nocardiopsis lambiniae</name>
    <dbReference type="NCBI Taxonomy" id="3075539"/>
    <lineage>
        <taxon>Bacteria</taxon>
        <taxon>Bacillati</taxon>
        <taxon>Actinomycetota</taxon>
        <taxon>Actinomycetes</taxon>
        <taxon>Streptosporangiales</taxon>
        <taxon>Nocardiopsidaceae</taxon>
        <taxon>Nocardiopsis</taxon>
    </lineage>
</organism>
<dbReference type="Gene3D" id="1.10.10.10">
    <property type="entry name" value="Winged helix-like DNA-binding domain superfamily/Winged helix DNA-binding domain"/>
    <property type="match status" value="1"/>
</dbReference>
<dbReference type="InterPro" id="IPR004839">
    <property type="entry name" value="Aminotransferase_I/II_large"/>
</dbReference>
<dbReference type="CDD" id="cd07377">
    <property type="entry name" value="WHTH_GntR"/>
    <property type="match status" value="1"/>
</dbReference>
<dbReference type="InterPro" id="IPR015424">
    <property type="entry name" value="PyrdxlP-dep_Trfase"/>
</dbReference>
<protein>
    <submittedName>
        <fullName evidence="8">PLP-dependent aminotransferase family protein</fullName>
    </submittedName>
</protein>
<keyword evidence="9" id="KW-1185">Reference proteome</keyword>
<keyword evidence="8" id="KW-0808">Transferase</keyword>
<keyword evidence="3" id="KW-0805">Transcription regulation</keyword>
<comment type="similarity">
    <text evidence="1">In the C-terminal section; belongs to the class-I pyridoxal-phosphate-dependent aminotransferase family.</text>
</comment>
<dbReference type="InterPro" id="IPR051446">
    <property type="entry name" value="HTH_trans_reg/aminotransferase"/>
</dbReference>
<dbReference type="EMBL" id="JAVREP010000010">
    <property type="protein sequence ID" value="MDT0329953.1"/>
    <property type="molecule type" value="Genomic_DNA"/>
</dbReference>
<evidence type="ECO:0000313" key="8">
    <source>
        <dbReference type="EMBL" id="MDT0329953.1"/>
    </source>
</evidence>
<dbReference type="Pfam" id="PF00392">
    <property type="entry name" value="GntR"/>
    <property type="match status" value="1"/>
</dbReference>
<keyword evidence="8" id="KW-0032">Aminotransferase</keyword>
<proteinExistence type="inferred from homology"/>
<accession>A0ABU2MBK0</accession>
<evidence type="ECO:0000256" key="4">
    <source>
        <dbReference type="ARBA" id="ARBA00023125"/>
    </source>
</evidence>
<dbReference type="Gene3D" id="3.40.640.10">
    <property type="entry name" value="Type I PLP-dependent aspartate aminotransferase-like (Major domain)"/>
    <property type="match status" value="1"/>
</dbReference>